<accession>A0A2P5IFU0</accession>
<proteinExistence type="predicted"/>
<reference evidence="3" key="1">
    <citation type="submission" date="2017-09" db="EMBL/GenBank/DDBJ databases">
        <title>Polyketide synthases of a Diaporthe helianthi virulent isolate.</title>
        <authorList>
            <person name="Baroncelli R."/>
        </authorList>
    </citation>
    <scope>NUCLEOTIDE SEQUENCE [LARGE SCALE GENOMIC DNA]</scope>
    <source>
        <strain evidence="3">7/96</strain>
    </source>
</reference>
<dbReference type="Proteomes" id="UP000094444">
    <property type="component" value="Unassembled WGS sequence"/>
</dbReference>
<evidence type="ECO:0000256" key="1">
    <source>
        <dbReference type="SAM" id="Coils"/>
    </source>
</evidence>
<organism evidence="3 4">
    <name type="scientific">Diaporthe helianthi</name>
    <dbReference type="NCBI Taxonomy" id="158607"/>
    <lineage>
        <taxon>Eukaryota</taxon>
        <taxon>Fungi</taxon>
        <taxon>Dikarya</taxon>
        <taxon>Ascomycota</taxon>
        <taxon>Pezizomycotina</taxon>
        <taxon>Sordariomycetes</taxon>
        <taxon>Sordariomycetidae</taxon>
        <taxon>Diaporthales</taxon>
        <taxon>Diaporthaceae</taxon>
        <taxon>Diaporthe</taxon>
    </lineage>
</organism>
<name>A0A2P5IFU0_DIAHE</name>
<keyword evidence="4" id="KW-1185">Reference proteome</keyword>
<dbReference type="OrthoDB" id="5428081at2759"/>
<feature type="transmembrane region" description="Helical" evidence="2">
    <location>
        <begin position="38"/>
        <end position="58"/>
    </location>
</feature>
<dbReference type="EMBL" id="MAVT02000009">
    <property type="protein sequence ID" value="POS81360.1"/>
    <property type="molecule type" value="Genomic_DNA"/>
</dbReference>
<keyword evidence="2" id="KW-0472">Membrane</keyword>
<dbReference type="InParanoid" id="A0A2P5IFU0"/>
<feature type="coiled-coil region" evidence="1">
    <location>
        <begin position="87"/>
        <end position="114"/>
    </location>
</feature>
<protein>
    <submittedName>
        <fullName evidence="3">Uncharacterized protein</fullName>
    </submittedName>
</protein>
<gene>
    <name evidence="3" type="ORF">DHEL01_v200241</name>
</gene>
<comment type="caution">
    <text evidence="3">The sequence shown here is derived from an EMBL/GenBank/DDBJ whole genome shotgun (WGS) entry which is preliminary data.</text>
</comment>
<keyword evidence="2" id="KW-0812">Transmembrane</keyword>
<keyword evidence="1" id="KW-0175">Coiled coil</keyword>
<evidence type="ECO:0000313" key="4">
    <source>
        <dbReference type="Proteomes" id="UP000094444"/>
    </source>
</evidence>
<evidence type="ECO:0000313" key="3">
    <source>
        <dbReference type="EMBL" id="POS81360.1"/>
    </source>
</evidence>
<dbReference type="AlphaFoldDB" id="A0A2P5IFU0"/>
<keyword evidence="2" id="KW-1133">Transmembrane helix</keyword>
<sequence length="123" mass="13357">MLPRTLPSTTARTLRRYASTSGNLADRNSPSRQKLRRVVLTGAVALITVVGAITGASLKGDKDAVTQRQEAQEMPIAERVAMIDSRRAQLLRTKADLERKLERLQARMSSEAAAAKGEGQQGN</sequence>
<evidence type="ECO:0000256" key="2">
    <source>
        <dbReference type="SAM" id="Phobius"/>
    </source>
</evidence>